<reference evidence="3 4" key="1">
    <citation type="submission" date="2016-11" db="EMBL/GenBank/DDBJ databases">
        <authorList>
            <person name="Jaros S."/>
            <person name="Januszkiewicz K."/>
            <person name="Wedrychowicz H."/>
        </authorList>
    </citation>
    <scope>NUCLEOTIDE SEQUENCE [LARGE SCALE GENOMIC DNA]</scope>
    <source>
        <strain evidence="3 4">GAS499</strain>
    </source>
</reference>
<dbReference type="PANTHER" id="PTHR43685">
    <property type="entry name" value="GLYCOSYLTRANSFERASE"/>
    <property type="match status" value="1"/>
</dbReference>
<feature type="domain" description="Glycosyltransferase 2-like" evidence="2">
    <location>
        <begin position="35"/>
        <end position="141"/>
    </location>
</feature>
<dbReference type="InterPro" id="IPR001173">
    <property type="entry name" value="Glyco_trans_2-like"/>
</dbReference>
<keyword evidence="3" id="KW-0808">Transferase</keyword>
<dbReference type="Proteomes" id="UP000189935">
    <property type="component" value="Chromosome I"/>
</dbReference>
<accession>A0A1M7FUY3</accession>
<dbReference type="OrthoDB" id="9794124at2"/>
<feature type="region of interest" description="Disordered" evidence="1">
    <location>
        <begin position="387"/>
        <end position="406"/>
    </location>
</feature>
<dbReference type="InterPro" id="IPR029044">
    <property type="entry name" value="Nucleotide-diphossugar_trans"/>
</dbReference>
<dbReference type="AlphaFoldDB" id="A0A1M7FUY3"/>
<protein>
    <submittedName>
        <fullName evidence="3">Glycosyltransferase involved in cell wall bisynthesis</fullName>
    </submittedName>
</protein>
<dbReference type="Pfam" id="PF00535">
    <property type="entry name" value="Glycos_transf_2"/>
    <property type="match status" value="1"/>
</dbReference>
<gene>
    <name evidence="3" type="ORF">SAMN05444159_7609</name>
</gene>
<dbReference type="GO" id="GO:0016740">
    <property type="term" value="F:transferase activity"/>
    <property type="evidence" value="ECO:0007669"/>
    <property type="project" value="UniProtKB-KW"/>
</dbReference>
<organism evidence="3 4">
    <name type="scientific">Bradyrhizobium lablabi</name>
    <dbReference type="NCBI Taxonomy" id="722472"/>
    <lineage>
        <taxon>Bacteria</taxon>
        <taxon>Pseudomonadati</taxon>
        <taxon>Pseudomonadota</taxon>
        <taxon>Alphaproteobacteria</taxon>
        <taxon>Hyphomicrobiales</taxon>
        <taxon>Nitrobacteraceae</taxon>
        <taxon>Bradyrhizobium</taxon>
    </lineage>
</organism>
<feature type="compositionally biased region" description="Basic and acidic residues" evidence="1">
    <location>
        <begin position="387"/>
        <end position="397"/>
    </location>
</feature>
<feature type="region of interest" description="Disordered" evidence="1">
    <location>
        <begin position="1"/>
        <end position="21"/>
    </location>
</feature>
<dbReference type="PANTHER" id="PTHR43685:SF2">
    <property type="entry name" value="GLYCOSYLTRANSFERASE 2-LIKE DOMAIN-CONTAINING PROTEIN"/>
    <property type="match status" value="1"/>
</dbReference>
<evidence type="ECO:0000259" key="2">
    <source>
        <dbReference type="Pfam" id="PF00535"/>
    </source>
</evidence>
<evidence type="ECO:0000313" key="4">
    <source>
        <dbReference type="Proteomes" id="UP000189935"/>
    </source>
</evidence>
<evidence type="ECO:0000256" key="1">
    <source>
        <dbReference type="SAM" id="MobiDB-lite"/>
    </source>
</evidence>
<sequence length="406" mass="44954">MQATESKRQHLSTGPPAAARALAGHDSAGRAGLVSVIIPAYNEAATIERTISSVRNQTYSDLEMQVVDDGSTDETAAIVQRLAEIDHRITLLRKPNGGLVSARNYGIAHAGGEFIAPIDADDLWHPDKIKKQMVVMRVRGDHVGLVYCWSRAIDERDRVLFDITPCIFRGNVYTALILRNFLSSGAPLVRRRCVEELGGYDATLSSRGAACCEDLKFNLEVAERYDFDLVPEFLLAHRIRAGSMSTDSDAMLRSYEVVIEEVRTRHPELPARLFRWADGHQHLELGLTYVAGGQWSTGAPLLLKALVEDPPATIRRGTRRVFARLWRSSGFGALVRARRHGGAGNTVVNRNFFEVDPTILCGRPRAPWNRKRLAHAAALFVERRADVPSGADHHSPEDVGADIRQI</sequence>
<dbReference type="SUPFAM" id="SSF53448">
    <property type="entry name" value="Nucleotide-diphospho-sugar transferases"/>
    <property type="match status" value="1"/>
</dbReference>
<evidence type="ECO:0000313" key="3">
    <source>
        <dbReference type="EMBL" id="SHM07760.1"/>
    </source>
</evidence>
<name>A0A1M7FUY3_9BRAD</name>
<dbReference type="InterPro" id="IPR050834">
    <property type="entry name" value="Glycosyltransf_2"/>
</dbReference>
<dbReference type="CDD" id="cd00761">
    <property type="entry name" value="Glyco_tranf_GTA_type"/>
    <property type="match status" value="1"/>
</dbReference>
<dbReference type="EMBL" id="LT670844">
    <property type="protein sequence ID" value="SHM07760.1"/>
    <property type="molecule type" value="Genomic_DNA"/>
</dbReference>
<dbReference type="Gene3D" id="3.90.550.10">
    <property type="entry name" value="Spore Coat Polysaccharide Biosynthesis Protein SpsA, Chain A"/>
    <property type="match status" value="1"/>
</dbReference>
<proteinExistence type="predicted"/>